<dbReference type="Proteomes" id="UP001465976">
    <property type="component" value="Unassembled WGS sequence"/>
</dbReference>
<evidence type="ECO:0000313" key="2">
    <source>
        <dbReference type="EMBL" id="KAL0567972.1"/>
    </source>
</evidence>
<evidence type="ECO:0000256" key="1">
    <source>
        <dbReference type="SAM" id="MobiDB-lite"/>
    </source>
</evidence>
<proteinExistence type="predicted"/>
<dbReference type="EMBL" id="JBAHYK010001450">
    <property type="protein sequence ID" value="KAL0567972.1"/>
    <property type="molecule type" value="Genomic_DNA"/>
</dbReference>
<protein>
    <submittedName>
        <fullName evidence="2">Uncharacterized protein</fullName>
    </submittedName>
</protein>
<reference evidence="2 3" key="1">
    <citation type="submission" date="2024-02" db="EMBL/GenBank/DDBJ databases">
        <title>A draft genome for the cacao thread blight pathogen Marasmius crinis-equi.</title>
        <authorList>
            <person name="Cohen S.P."/>
            <person name="Baruah I.K."/>
            <person name="Amoako-Attah I."/>
            <person name="Bukari Y."/>
            <person name="Meinhardt L.W."/>
            <person name="Bailey B.A."/>
        </authorList>
    </citation>
    <scope>NUCLEOTIDE SEQUENCE [LARGE SCALE GENOMIC DNA]</scope>
    <source>
        <strain evidence="2 3">GH-76</strain>
    </source>
</reference>
<feature type="region of interest" description="Disordered" evidence="1">
    <location>
        <begin position="173"/>
        <end position="193"/>
    </location>
</feature>
<organism evidence="2 3">
    <name type="scientific">Marasmius crinis-equi</name>
    <dbReference type="NCBI Taxonomy" id="585013"/>
    <lineage>
        <taxon>Eukaryota</taxon>
        <taxon>Fungi</taxon>
        <taxon>Dikarya</taxon>
        <taxon>Basidiomycota</taxon>
        <taxon>Agaricomycotina</taxon>
        <taxon>Agaricomycetes</taxon>
        <taxon>Agaricomycetidae</taxon>
        <taxon>Agaricales</taxon>
        <taxon>Marasmiineae</taxon>
        <taxon>Marasmiaceae</taxon>
        <taxon>Marasmius</taxon>
    </lineage>
</organism>
<keyword evidence="3" id="KW-1185">Reference proteome</keyword>
<name>A0ABR3EYF4_9AGAR</name>
<accession>A0ABR3EYF4</accession>
<evidence type="ECO:0000313" key="3">
    <source>
        <dbReference type="Proteomes" id="UP001465976"/>
    </source>
</evidence>
<comment type="caution">
    <text evidence="2">The sequence shown here is derived from an EMBL/GenBank/DDBJ whole genome shotgun (WGS) entry which is preliminary data.</text>
</comment>
<sequence length="217" mass="24300">MSAPPPYRDARDWDIDRLCDAANGVIAVPQDRVWTCQPSFYDHPGMRWKTGDDAKNYYVVFEVPQGSLVPAIYRDFSRDVRPYLPDGSLTNSGVTCKGHPTLKKAEEHWEELCRIRHHDEHHERNRARMTAKLEQEADEAKGRLVFDALVQLQPSLVGSGTSEGVPVSAASRVLNPISSPPASPSRSRTTARLAHTRGPKWNLFVCFVGGFESCEDL</sequence>
<gene>
    <name evidence="2" type="ORF">V5O48_014017</name>
</gene>